<feature type="chain" id="PRO_5047121493" evidence="1">
    <location>
        <begin position="28"/>
        <end position="182"/>
    </location>
</feature>
<proteinExistence type="predicted"/>
<keyword evidence="3" id="KW-1185">Reference proteome</keyword>
<gene>
    <name evidence="2" type="ORF">EDP2_3907</name>
</gene>
<name>A0ABP2ZWR8_ENTCL</name>
<sequence>MTQRNKIMIGRLSLAALLLSFATLAGAQQGLEEPDFTVTLNQQPVSLGQPWSDKLQASLGKSSDDSFVGEVPFGDGNYKFYRHVFKDFDLYSANLWWDSQNRDFDSYIVAQITLRGVASHTARGIAPGSSEDKVTELYGSGEKESSDGAEWIGYQRDNKRISFEIVKGRVNSININYVDDRQ</sequence>
<feature type="signal peptide" evidence="1">
    <location>
        <begin position="1"/>
        <end position="27"/>
    </location>
</feature>
<evidence type="ECO:0000256" key="1">
    <source>
        <dbReference type="SAM" id="SignalP"/>
    </source>
</evidence>
<reference evidence="2 3" key="1">
    <citation type="journal article" date="2014" name="Genome Announc.">
        <title>Draft Genome Sequence of Enterobacter cloacae Strain S611.</title>
        <authorList>
            <person name="Wang D."/>
            <person name="Han C.S."/>
            <person name="Dichosa A.E."/>
            <person name="Gleasner C.D."/>
            <person name="Johnson S.L."/>
            <person name="Daligault H.E."/>
            <person name="Davenport K.W."/>
            <person name="Li P.E."/>
            <person name="Pierson E.A."/>
            <person name="Pierson L.S.III."/>
        </authorList>
    </citation>
    <scope>NUCLEOTIDE SEQUENCE [LARGE SCALE GENOMIC DNA]</scope>
    <source>
        <strain evidence="2 3">S611</strain>
    </source>
</reference>
<keyword evidence="1" id="KW-0732">Signal</keyword>
<evidence type="ECO:0000313" key="3">
    <source>
        <dbReference type="Proteomes" id="UP000017834"/>
    </source>
</evidence>
<protein>
    <submittedName>
        <fullName evidence="2">Uncharacterized protein</fullName>
    </submittedName>
</protein>
<dbReference type="EMBL" id="AXOM01000009">
    <property type="protein sequence ID" value="ESS60168.1"/>
    <property type="molecule type" value="Genomic_DNA"/>
</dbReference>
<evidence type="ECO:0000313" key="2">
    <source>
        <dbReference type="EMBL" id="ESS60168.1"/>
    </source>
</evidence>
<dbReference type="Proteomes" id="UP000017834">
    <property type="component" value="Unassembled WGS sequence"/>
</dbReference>
<accession>A0ABP2ZWR8</accession>
<organism evidence="2 3">
    <name type="scientific">Enterobacter cloacae S611</name>
    <dbReference type="NCBI Taxonomy" id="1399146"/>
    <lineage>
        <taxon>Bacteria</taxon>
        <taxon>Pseudomonadati</taxon>
        <taxon>Pseudomonadota</taxon>
        <taxon>Gammaproteobacteria</taxon>
        <taxon>Enterobacterales</taxon>
        <taxon>Enterobacteriaceae</taxon>
        <taxon>Enterobacter</taxon>
        <taxon>Enterobacter cloacae complex</taxon>
    </lineage>
</organism>
<comment type="caution">
    <text evidence="2">The sequence shown here is derived from an EMBL/GenBank/DDBJ whole genome shotgun (WGS) entry which is preliminary data.</text>
</comment>